<dbReference type="Proteomes" id="UP000598196">
    <property type="component" value="Unassembled WGS sequence"/>
</dbReference>
<dbReference type="EMBL" id="BMLP01000008">
    <property type="protein sequence ID" value="GGO37212.1"/>
    <property type="molecule type" value="Genomic_DNA"/>
</dbReference>
<sequence>MTDKREETPVVPAVRAGHGVLVRARNGDVIAYDSTGLVMRLADKVIDDIALRLRDRLPVGARPSASGDASAAGADDLESLEAMLDGFDVWNIRAEGEWLRFSGRLPGRQGARDFRRNRAGGAILAEAPGALTGILGLGGPRAALASPGGAGYPFHILAPADDIGAVGHAGIERAARIDLLAALREMTHEALMAEACLDWQMDKHGSLPLFVTRVETDSSTSAAALADGVALENLLLAAANLKQAAARLGKPARIFAVTLDFALEALEGTATDYRDGMIRAMDKISTGLARLGFERPIFVARLEAGRPSLISDRIIDAQWELAWNAGGHRLVISAPSYMFSLDAHDRPTPAARRHMAEMSAAAVSAAAQRALEPDPLLDGWRCPVFHLAELDQRPAKDGSVTLRVIGRALGDLDLTPGNAPGGDQAVGFTIDGDTSGASILSVSIDAKDSQTLLIKLDRRPEGGDLRLRYGYGAAPDGVARVAVRDDWQLGAQDGRILHRWALPCRLPIHAGGAAS</sequence>
<protein>
    <submittedName>
        <fullName evidence="1">Uncharacterized protein</fullName>
    </submittedName>
</protein>
<evidence type="ECO:0000313" key="1">
    <source>
        <dbReference type="EMBL" id="GGO37212.1"/>
    </source>
</evidence>
<comment type="caution">
    <text evidence="1">The sequence shown here is derived from an EMBL/GenBank/DDBJ whole genome shotgun (WGS) entry which is preliminary data.</text>
</comment>
<gene>
    <name evidence="1" type="ORF">GCM10010991_32520</name>
</gene>
<reference evidence="1 2" key="1">
    <citation type="journal article" date="2014" name="Int. J. Syst. Evol. Microbiol.">
        <title>Complete genome sequence of Corynebacterium casei LMG S-19264T (=DSM 44701T), isolated from a smear-ripened cheese.</title>
        <authorList>
            <consortium name="US DOE Joint Genome Institute (JGI-PGF)"/>
            <person name="Walter F."/>
            <person name="Albersmeier A."/>
            <person name="Kalinowski J."/>
            <person name="Ruckert C."/>
        </authorList>
    </citation>
    <scope>NUCLEOTIDE SEQUENCE [LARGE SCALE GENOMIC DNA]</scope>
    <source>
        <strain evidence="1 2">CGMCC 1.7029</strain>
    </source>
</reference>
<evidence type="ECO:0000313" key="2">
    <source>
        <dbReference type="Proteomes" id="UP000598196"/>
    </source>
</evidence>
<dbReference type="AlphaFoldDB" id="A0A917YNW8"/>
<name>A0A917YNW8_9RHOB</name>
<dbReference type="OrthoDB" id="7801628at2"/>
<keyword evidence="2" id="KW-1185">Reference proteome</keyword>
<organism evidence="1 2">
    <name type="scientific">Gemmobacter aquaticus</name>
    <dbReference type="NCBI Taxonomy" id="490185"/>
    <lineage>
        <taxon>Bacteria</taxon>
        <taxon>Pseudomonadati</taxon>
        <taxon>Pseudomonadota</taxon>
        <taxon>Alphaproteobacteria</taxon>
        <taxon>Rhodobacterales</taxon>
        <taxon>Paracoccaceae</taxon>
        <taxon>Gemmobacter</taxon>
    </lineage>
</organism>
<dbReference type="RefSeq" id="WP_146288050.1">
    <property type="nucleotide sequence ID" value="NZ_BMLP01000008.1"/>
</dbReference>
<proteinExistence type="predicted"/>
<accession>A0A917YNW8</accession>